<accession>A0A4Q9M551</accession>
<dbReference type="EMBL" id="ML143559">
    <property type="protein sequence ID" value="TBU22070.1"/>
    <property type="molecule type" value="Genomic_DNA"/>
</dbReference>
<dbReference type="AlphaFoldDB" id="A0A4Q9M551"/>
<reference evidence="1" key="1">
    <citation type="submission" date="2019-01" db="EMBL/GenBank/DDBJ databases">
        <title>Draft genome sequences of three monokaryotic isolates of the white-rot basidiomycete fungus Dichomitus squalens.</title>
        <authorList>
            <consortium name="DOE Joint Genome Institute"/>
            <person name="Lopez S.C."/>
            <person name="Andreopoulos B."/>
            <person name="Pangilinan J."/>
            <person name="Lipzen A."/>
            <person name="Riley R."/>
            <person name="Ahrendt S."/>
            <person name="Ng V."/>
            <person name="Barry K."/>
            <person name="Daum C."/>
            <person name="Grigoriev I.V."/>
            <person name="Hilden K.S."/>
            <person name="Makela M.R."/>
            <person name="de Vries R.P."/>
        </authorList>
    </citation>
    <scope>NUCLEOTIDE SEQUENCE [LARGE SCALE GENOMIC DNA]</scope>
    <source>
        <strain evidence="1">OM18370.1</strain>
    </source>
</reference>
<gene>
    <name evidence="1" type="ORF">BD311DRAFT_771071</name>
</gene>
<dbReference type="Proteomes" id="UP000292957">
    <property type="component" value="Unassembled WGS sequence"/>
</dbReference>
<evidence type="ECO:0000313" key="1">
    <source>
        <dbReference type="EMBL" id="TBU22070.1"/>
    </source>
</evidence>
<protein>
    <submittedName>
        <fullName evidence="1">Uncharacterized protein</fullName>
    </submittedName>
</protein>
<sequence>MGEAQLVRIDYSAAENEDGEIRIAGYYTQYARLRGGGNSTRMRIIENGERGAGPGQSHRAAVSFATISVLHRQTCGRETCEGAMCYSDGVDLMPRVRVCTHWTVRYS</sequence>
<organism evidence="1">
    <name type="scientific">Dichomitus squalens</name>
    <dbReference type="NCBI Taxonomy" id="114155"/>
    <lineage>
        <taxon>Eukaryota</taxon>
        <taxon>Fungi</taxon>
        <taxon>Dikarya</taxon>
        <taxon>Basidiomycota</taxon>
        <taxon>Agaricomycotina</taxon>
        <taxon>Agaricomycetes</taxon>
        <taxon>Polyporales</taxon>
        <taxon>Polyporaceae</taxon>
        <taxon>Dichomitus</taxon>
    </lineage>
</organism>
<name>A0A4Q9M551_9APHY</name>
<proteinExistence type="predicted"/>